<dbReference type="Gene3D" id="4.10.410.10">
    <property type="entry name" value="Pancreatic trypsin inhibitor Kunitz domain"/>
    <property type="match status" value="9"/>
</dbReference>
<organism evidence="6 7">
    <name type="scientific">Daphnia galeata</name>
    <dbReference type="NCBI Taxonomy" id="27404"/>
    <lineage>
        <taxon>Eukaryota</taxon>
        <taxon>Metazoa</taxon>
        <taxon>Ecdysozoa</taxon>
        <taxon>Arthropoda</taxon>
        <taxon>Crustacea</taxon>
        <taxon>Branchiopoda</taxon>
        <taxon>Diplostraca</taxon>
        <taxon>Cladocera</taxon>
        <taxon>Anomopoda</taxon>
        <taxon>Daphniidae</taxon>
        <taxon>Daphnia</taxon>
    </lineage>
</organism>
<dbReference type="PANTHER" id="PTHR10083">
    <property type="entry name" value="KUNITZ-TYPE PROTEASE INHIBITOR-RELATED"/>
    <property type="match status" value="1"/>
</dbReference>
<feature type="domain" description="BPTI/Kunitz inhibitor" evidence="5">
    <location>
        <begin position="36"/>
        <end position="88"/>
    </location>
</feature>
<dbReference type="PRINTS" id="PR00759">
    <property type="entry name" value="BASICPTASE"/>
</dbReference>
<dbReference type="InterPro" id="IPR001007">
    <property type="entry name" value="VWF_dom"/>
</dbReference>
<dbReference type="InterPro" id="IPR036880">
    <property type="entry name" value="Kunitz_BPTI_sf"/>
</dbReference>
<gene>
    <name evidence="6" type="ORF">DGAL_LOCUS736</name>
</gene>
<evidence type="ECO:0000256" key="2">
    <source>
        <dbReference type="ARBA" id="ARBA00022900"/>
    </source>
</evidence>
<dbReference type="EMBL" id="CAKKLH010000004">
    <property type="protein sequence ID" value="CAH0098650.1"/>
    <property type="molecule type" value="Genomic_DNA"/>
</dbReference>
<dbReference type="SUPFAM" id="SSF57603">
    <property type="entry name" value="FnI-like domain"/>
    <property type="match status" value="1"/>
</dbReference>
<comment type="caution">
    <text evidence="6">The sequence shown here is derived from an EMBL/GenBank/DDBJ whole genome shotgun (WGS) entry which is preliminary data.</text>
</comment>
<evidence type="ECO:0000259" key="5">
    <source>
        <dbReference type="PROSITE" id="PS50279"/>
    </source>
</evidence>
<dbReference type="Pfam" id="PF00014">
    <property type="entry name" value="Kunitz_BPTI"/>
    <property type="match status" value="9"/>
</dbReference>
<dbReference type="CDD" id="cd00109">
    <property type="entry name" value="Kunitz-type"/>
    <property type="match status" value="8"/>
</dbReference>
<dbReference type="GO" id="GO:0005615">
    <property type="term" value="C:extracellular space"/>
    <property type="evidence" value="ECO:0007669"/>
    <property type="project" value="TreeGrafter"/>
</dbReference>
<dbReference type="AlphaFoldDB" id="A0A8J2RCN5"/>
<feature type="domain" description="BPTI/Kunitz inhibitor" evidence="5">
    <location>
        <begin position="184"/>
        <end position="239"/>
    </location>
</feature>
<dbReference type="FunFam" id="4.10.410.10:FF:000035">
    <property type="entry name" value="Protein CBR-MLT-11"/>
    <property type="match status" value="1"/>
</dbReference>
<dbReference type="FunFam" id="4.10.410.10:FF:000006">
    <property type="entry name" value="Serine peptidase inhibitor, Kunitz type 1"/>
    <property type="match status" value="1"/>
</dbReference>
<proteinExistence type="predicted"/>
<protein>
    <recommendedName>
        <fullName evidence="5">BPTI/Kunitz inhibitor domain-containing protein</fullName>
    </recommendedName>
</protein>
<evidence type="ECO:0000313" key="6">
    <source>
        <dbReference type="EMBL" id="CAH0098650.1"/>
    </source>
</evidence>
<feature type="signal peptide" evidence="4">
    <location>
        <begin position="1"/>
        <end position="18"/>
    </location>
</feature>
<feature type="domain" description="BPTI/Kunitz inhibitor" evidence="5">
    <location>
        <begin position="257"/>
        <end position="307"/>
    </location>
</feature>
<feature type="chain" id="PRO_5035191241" description="BPTI/Kunitz inhibitor domain-containing protein" evidence="4">
    <location>
        <begin position="19"/>
        <end position="1084"/>
    </location>
</feature>
<dbReference type="OrthoDB" id="365605at2759"/>
<feature type="domain" description="BPTI/Kunitz inhibitor" evidence="5">
    <location>
        <begin position="648"/>
        <end position="698"/>
    </location>
</feature>
<feature type="domain" description="BPTI/Kunitz inhibitor" evidence="5">
    <location>
        <begin position="109"/>
        <end position="159"/>
    </location>
</feature>
<keyword evidence="3" id="KW-1015">Disulfide bond</keyword>
<feature type="domain" description="BPTI/Kunitz inhibitor" evidence="5">
    <location>
        <begin position="561"/>
        <end position="611"/>
    </location>
</feature>
<dbReference type="FunFam" id="4.10.410.10:FF:000004">
    <property type="entry name" value="Tissue factor pathway inhibitor"/>
    <property type="match status" value="1"/>
</dbReference>
<dbReference type="InterPro" id="IPR020901">
    <property type="entry name" value="Prtase_inh_Kunz-CS"/>
</dbReference>
<evidence type="ECO:0000256" key="4">
    <source>
        <dbReference type="SAM" id="SignalP"/>
    </source>
</evidence>
<feature type="domain" description="BPTI/Kunitz inhibitor" evidence="5">
    <location>
        <begin position="810"/>
        <end position="860"/>
    </location>
</feature>
<reference evidence="6" key="1">
    <citation type="submission" date="2021-11" db="EMBL/GenBank/DDBJ databases">
        <authorList>
            <person name="Schell T."/>
        </authorList>
    </citation>
    <scope>NUCLEOTIDE SEQUENCE</scope>
    <source>
        <strain evidence="6">M5</strain>
    </source>
</reference>
<evidence type="ECO:0000256" key="3">
    <source>
        <dbReference type="ARBA" id="ARBA00023157"/>
    </source>
</evidence>
<dbReference type="GO" id="GO:0004867">
    <property type="term" value="F:serine-type endopeptidase inhibitor activity"/>
    <property type="evidence" value="ECO:0007669"/>
    <property type="project" value="UniProtKB-KW"/>
</dbReference>
<feature type="domain" description="BPTI/Kunitz inhibitor" evidence="5">
    <location>
        <begin position="890"/>
        <end position="940"/>
    </location>
</feature>
<dbReference type="Proteomes" id="UP000789390">
    <property type="component" value="Unassembled WGS sequence"/>
</dbReference>
<accession>A0A8J2RCN5</accession>
<sequence>MLSEKLIFILLLAVVAKAVPRPDDSEESKADDEDDCSQPAIKPGIKTHCRAFITRWTFNDGACREITYGGCGGTKNLFETEYACNSKCNRKALLRGPGARAIDSAPSPCHLPLAAGYCRAHIPSFYFDSVTGECQPFTYSGCKGNANNFVSMDDCRKTCKVRKIAAVTLPAPIKDTVKTVSDICNLPPDNSKSTGRACMAFIPSWTFNATSNKCESYVYGGCGKTANLFRTEELCQATCGSTAKTVIQTSVRNQESCLLPIAKGPCFGFMKRYAFNKEKNRCELFTFGGCQGNGNNFATADQCFEACGGALPSLASECEQVTCPISNKRYFERGCRPDYKGKACCPTSFSCPDDKSAKGVCHYGGMTYELGQKVPAVTEDQPCKTNCFCVSSVEHQDGATIKCSDVECPLVDPPAKGKEGCELVTKPNTCCPSYECHDHSSEEKEVDICLLNGKEYTRGQNIPTGDPCKTCTCVEGFTGLNGKGCRDTHCLVDNRVGCVPVYTENVCCPTSYKCAKDIVAAENKTRIIRVEGGPGKQSAVTLPFQIPGGNVRKWQVKAALCLLPRDVGKCRASVHSFYYDSDQLKCLPFNFGGCNGNENRFSSETECLSTCQHSDVADTATGAAVTLPALIPGDWGKEKDSTIMLQRCLMPMQIGPCRMALEKFYYDAEKKDCLLFFYGGCKGNSNQFDTVEECRQTCRVKSADVAKPTAAVEQPDQDITKTAKPNNVCDLPQEVGPCKGHVPAYFYNKETGACENFWFGGCRGNGNRFETESECQSKCIPSSLIPSAVSTVKGATPTSSSTESIIGEHCKLPADIGPCRAAKPRYHYNTAAGECQLFNFGGCRGNGNNFHTIEQCQSECATGVPVDQPLLASVREHVKKEMKDEDHARCKLPTDVGFCRSFQERFYFDSIENQCKTFSWGGCLGNANNFATSEECMATCDRQGKFVAAVTADAAKTPARFRAPSRFRATPVVEDTSTKPEVDASNKENELLEAAASKRSDLVCKFGNETLNLGDRLQSEDPCEECVCSTPPEITCTRQTCPPFPATLDTATCSESIVPDQCCPIIECVSANPPMINVANIDTV</sequence>
<dbReference type="SMART" id="SM00131">
    <property type="entry name" value="KU"/>
    <property type="match status" value="9"/>
</dbReference>
<keyword evidence="7" id="KW-1185">Reference proteome</keyword>
<dbReference type="FunFam" id="4.10.410.10:FF:000056">
    <property type="entry name" value="Uncharacterized protein"/>
    <property type="match status" value="2"/>
</dbReference>
<dbReference type="InterPro" id="IPR050098">
    <property type="entry name" value="TFPI/VKTCI-like"/>
</dbReference>
<name>A0A8J2RCN5_9CRUS</name>
<dbReference type="PROSITE" id="PS00280">
    <property type="entry name" value="BPTI_KUNITZ_1"/>
    <property type="match status" value="7"/>
</dbReference>
<dbReference type="SMART" id="SM00214">
    <property type="entry name" value="VWC"/>
    <property type="match status" value="2"/>
</dbReference>
<dbReference type="PROSITE" id="PS50279">
    <property type="entry name" value="BPTI_KUNITZ_2"/>
    <property type="match status" value="9"/>
</dbReference>
<dbReference type="InterPro" id="IPR002223">
    <property type="entry name" value="Kunitz_BPTI"/>
</dbReference>
<feature type="domain" description="BPTI/Kunitz inhibitor" evidence="5">
    <location>
        <begin position="729"/>
        <end position="779"/>
    </location>
</feature>
<dbReference type="SUPFAM" id="SSF57362">
    <property type="entry name" value="BPTI-like"/>
    <property type="match status" value="9"/>
</dbReference>
<evidence type="ECO:0000256" key="1">
    <source>
        <dbReference type="ARBA" id="ARBA00022690"/>
    </source>
</evidence>
<keyword evidence="4" id="KW-0732">Signal</keyword>
<dbReference type="PANTHER" id="PTHR10083:SF374">
    <property type="entry name" value="BPTI_KUNITZ INHIBITOR DOMAIN-CONTAINING PROTEIN"/>
    <property type="match status" value="1"/>
</dbReference>
<keyword evidence="2" id="KW-0722">Serine protease inhibitor</keyword>
<evidence type="ECO:0000313" key="7">
    <source>
        <dbReference type="Proteomes" id="UP000789390"/>
    </source>
</evidence>
<dbReference type="FunFam" id="4.10.410.10:FF:000020">
    <property type="entry name" value="Collagen, type VI, alpha 3"/>
    <property type="match status" value="2"/>
</dbReference>
<keyword evidence="1" id="KW-0646">Protease inhibitor</keyword>